<proteinExistence type="predicted"/>
<dbReference type="OrthoDB" id="7444822at2"/>
<keyword evidence="3" id="KW-1185">Reference proteome</keyword>
<accession>A0A4D7B1M4</accession>
<sequence>MTFDDIADQIYEAAFVPELWPAVLGALGGLTGSASGALMVFDEIKPVRFQATEVSHDEIERFCTSDLWRRSERIQHFQANPFTGFVSAEDYFPPGLLARDEPHINLQALGLGQQVGTIIPMPSGELVVVVLERWARDGRYDPTAIPALDRLYPHLARAGLLAARLGLERARATVAALDAIGLPAAVIRASGRVLAVNGLLQAMPTVFLSVAHGGMAITDAAANSLFRHAVAAARDEHDPVVRSIPIAAKGGQPALIVHLLPLRRAARDIFTDGDVLVAVTAVNASAIVPEPSILTGLFDLTPAEAKLAAALASGQALREAGAAMSLRFSTTRTYLDRIFRKTGTHHQSQLVALLKGAGPLRR</sequence>
<feature type="domain" description="HTH luxR-type" evidence="1">
    <location>
        <begin position="297"/>
        <end position="354"/>
    </location>
</feature>
<dbReference type="KEGG" id="pstg:E8M01_27365"/>
<dbReference type="Proteomes" id="UP000298781">
    <property type="component" value="Chromosome"/>
</dbReference>
<name>A0A4D7B1M4_9HYPH</name>
<evidence type="ECO:0000259" key="1">
    <source>
        <dbReference type="SMART" id="SM00421"/>
    </source>
</evidence>
<protein>
    <submittedName>
        <fullName evidence="2">Helix-turn-helix transcriptional regulator</fullName>
    </submittedName>
</protein>
<organism evidence="2 3">
    <name type="scientific">Phreatobacter stygius</name>
    <dbReference type="NCBI Taxonomy" id="1940610"/>
    <lineage>
        <taxon>Bacteria</taxon>
        <taxon>Pseudomonadati</taxon>
        <taxon>Pseudomonadota</taxon>
        <taxon>Alphaproteobacteria</taxon>
        <taxon>Hyphomicrobiales</taxon>
        <taxon>Phreatobacteraceae</taxon>
        <taxon>Phreatobacter</taxon>
    </lineage>
</organism>
<dbReference type="RefSeq" id="WP_136963049.1">
    <property type="nucleotide sequence ID" value="NZ_CP039690.1"/>
</dbReference>
<evidence type="ECO:0000313" key="2">
    <source>
        <dbReference type="EMBL" id="QCI67619.1"/>
    </source>
</evidence>
<dbReference type="Gene3D" id="1.10.10.10">
    <property type="entry name" value="Winged helix-like DNA-binding domain superfamily/Winged helix DNA-binding domain"/>
    <property type="match status" value="1"/>
</dbReference>
<gene>
    <name evidence="2" type="ORF">E8M01_27365</name>
</gene>
<dbReference type="InterPro" id="IPR036388">
    <property type="entry name" value="WH-like_DNA-bd_sf"/>
</dbReference>
<dbReference type="SUPFAM" id="SSF46894">
    <property type="entry name" value="C-terminal effector domain of the bipartite response regulators"/>
    <property type="match status" value="1"/>
</dbReference>
<dbReference type="EMBL" id="CP039690">
    <property type="protein sequence ID" value="QCI67619.1"/>
    <property type="molecule type" value="Genomic_DNA"/>
</dbReference>
<reference evidence="2 3" key="1">
    <citation type="submission" date="2019-04" db="EMBL/GenBank/DDBJ databases">
        <title>Phreatobacter aquaticus sp. nov.</title>
        <authorList>
            <person name="Choi A."/>
        </authorList>
    </citation>
    <scope>NUCLEOTIDE SEQUENCE [LARGE SCALE GENOMIC DNA]</scope>
    <source>
        <strain evidence="2 3">KCTC 52518</strain>
    </source>
</reference>
<dbReference type="GO" id="GO:0003677">
    <property type="term" value="F:DNA binding"/>
    <property type="evidence" value="ECO:0007669"/>
    <property type="project" value="InterPro"/>
</dbReference>
<dbReference type="AlphaFoldDB" id="A0A4D7B1M4"/>
<dbReference type="InterPro" id="IPR016032">
    <property type="entry name" value="Sig_transdc_resp-reg_C-effctor"/>
</dbReference>
<dbReference type="GO" id="GO:0006355">
    <property type="term" value="P:regulation of DNA-templated transcription"/>
    <property type="evidence" value="ECO:0007669"/>
    <property type="project" value="InterPro"/>
</dbReference>
<evidence type="ECO:0000313" key="3">
    <source>
        <dbReference type="Proteomes" id="UP000298781"/>
    </source>
</evidence>
<dbReference type="InterPro" id="IPR000792">
    <property type="entry name" value="Tscrpt_reg_LuxR_C"/>
</dbReference>
<dbReference type="SMART" id="SM00421">
    <property type="entry name" value="HTH_LUXR"/>
    <property type="match status" value="1"/>
</dbReference>